<gene>
    <name evidence="1" type="ORF">A3D44_01040</name>
</gene>
<evidence type="ECO:0000313" key="2">
    <source>
        <dbReference type="Proteomes" id="UP000178820"/>
    </source>
</evidence>
<comment type="caution">
    <text evidence="1">The sequence shown here is derived from an EMBL/GenBank/DDBJ whole genome shotgun (WGS) entry which is preliminary data.</text>
</comment>
<name>A0A1G2I5D8_9BACT</name>
<protein>
    <submittedName>
        <fullName evidence="1">Uncharacterized protein</fullName>
    </submittedName>
</protein>
<organism evidence="1 2">
    <name type="scientific">Candidatus Staskawiczbacteria bacterium RIFCSPHIGHO2_02_FULL_42_22</name>
    <dbReference type="NCBI Taxonomy" id="1802207"/>
    <lineage>
        <taxon>Bacteria</taxon>
        <taxon>Candidatus Staskawicziibacteriota</taxon>
    </lineage>
</organism>
<accession>A0A1G2I5D8</accession>
<dbReference type="EMBL" id="MHOT01000013">
    <property type="protein sequence ID" value="OGZ69258.1"/>
    <property type="molecule type" value="Genomic_DNA"/>
</dbReference>
<evidence type="ECO:0000313" key="1">
    <source>
        <dbReference type="EMBL" id="OGZ69258.1"/>
    </source>
</evidence>
<proteinExistence type="predicted"/>
<sequence>MNYETPSQDFFQILGQKFDRIYRRSQGLRMEIIANLCSKFGKKMRKIFLHGGFVIQSLTGRRSNLVMIEDCLALRQDARPRNDERKTIIH</sequence>
<reference evidence="1 2" key="1">
    <citation type="journal article" date="2016" name="Nat. Commun.">
        <title>Thousands of microbial genomes shed light on interconnected biogeochemical processes in an aquifer system.</title>
        <authorList>
            <person name="Anantharaman K."/>
            <person name="Brown C.T."/>
            <person name="Hug L.A."/>
            <person name="Sharon I."/>
            <person name="Castelle C.J."/>
            <person name="Probst A.J."/>
            <person name="Thomas B.C."/>
            <person name="Singh A."/>
            <person name="Wilkins M.J."/>
            <person name="Karaoz U."/>
            <person name="Brodie E.L."/>
            <person name="Williams K.H."/>
            <person name="Hubbard S.S."/>
            <person name="Banfield J.F."/>
        </authorList>
    </citation>
    <scope>NUCLEOTIDE SEQUENCE [LARGE SCALE GENOMIC DNA]</scope>
</reference>
<dbReference type="AlphaFoldDB" id="A0A1G2I5D8"/>
<dbReference type="Proteomes" id="UP000178820">
    <property type="component" value="Unassembled WGS sequence"/>
</dbReference>